<evidence type="ECO:0000313" key="2">
    <source>
        <dbReference type="Proteomes" id="UP000035648"/>
    </source>
</evidence>
<name>A0A0G4B2V6_9BACT</name>
<dbReference type="AlphaFoldDB" id="A0A0G4B2V6"/>
<dbReference type="STRING" id="1618337.UT28_C0001G0461"/>
<dbReference type="Proteomes" id="UP000035648">
    <property type="component" value="Chromosome"/>
</dbReference>
<protein>
    <submittedName>
        <fullName evidence="1">Uncharacterized protein</fullName>
    </submittedName>
</protein>
<proteinExistence type="predicted"/>
<gene>
    <name evidence="1" type="ORF">UT28_C0001G0461</name>
</gene>
<organism evidence="1 2">
    <name type="scientific">Berkelbacteria bacterium GW2011_GWE1_39_12</name>
    <dbReference type="NCBI Taxonomy" id="1618337"/>
    <lineage>
        <taxon>Bacteria</taxon>
        <taxon>Candidatus Berkelbacteria</taxon>
    </lineage>
</organism>
<dbReference type="EMBL" id="CP011213">
    <property type="protein sequence ID" value="AKM82266.1"/>
    <property type="molecule type" value="Genomic_DNA"/>
</dbReference>
<evidence type="ECO:0000313" key="1">
    <source>
        <dbReference type="EMBL" id="AKM82266.1"/>
    </source>
</evidence>
<sequence>MIDERAKMCVDHQLLLRDYDELDRNFILEHLRGCHYRTLATFLGKSRQTFWEYITVGRLKTIEPGSFIVRPDSMLWAIDLVRNWVCVDRKLMALTEYKKYEAFLKLVRDEKFGETREYLNGSLAIHKSQISLIAERCRKIRLANSNNNGMTTKKYLRKGEMSPPMAAKKLRCLEKEIRHWMKTGDLKYSRRGEGNIKWHIIRQNDFWLFVKLVADGTKKDASTEFIDQCRRAYKDYQISIPNVIKMVMKKS</sequence>
<accession>A0A0G4B2V6</accession>
<dbReference type="KEGG" id="bbgw:UT28_C0001G0461"/>
<reference evidence="1 2" key="1">
    <citation type="journal article" date="2015" name="Nature">
        <title>rRNA introns, odd ribosomes, and small enigmatic genomes across a large radiation of phyla.</title>
        <authorList>
            <person name="Brown C.T."/>
            <person name="Hug L.A."/>
            <person name="Thomas B.C."/>
            <person name="Sharon I."/>
            <person name="Castelle C.J."/>
            <person name="Singh A."/>
            <person name="Wilkins M.J."/>
            <person name="Williams K.H."/>
            <person name="Banfield J.F."/>
        </authorList>
    </citation>
    <scope>NUCLEOTIDE SEQUENCE [LARGE SCALE GENOMIC DNA]</scope>
</reference>